<keyword evidence="3" id="KW-1185">Reference proteome</keyword>
<evidence type="ECO:0000313" key="2">
    <source>
        <dbReference type="EMBL" id="KAF1994962.1"/>
    </source>
</evidence>
<accession>A0A6A5VZ33</accession>
<evidence type="ECO:0000256" key="1">
    <source>
        <dbReference type="SAM" id="MobiDB-lite"/>
    </source>
</evidence>
<evidence type="ECO:0000313" key="3">
    <source>
        <dbReference type="Proteomes" id="UP000799779"/>
    </source>
</evidence>
<gene>
    <name evidence="2" type="ORF">P154DRAFT_557002</name>
</gene>
<dbReference type="EMBL" id="ML977648">
    <property type="protein sequence ID" value="KAF1994962.1"/>
    <property type="molecule type" value="Genomic_DNA"/>
</dbReference>
<proteinExistence type="predicted"/>
<name>A0A6A5VZ33_9PLEO</name>
<dbReference type="AlphaFoldDB" id="A0A6A5VZ33"/>
<feature type="compositionally biased region" description="Basic and acidic residues" evidence="1">
    <location>
        <begin position="127"/>
        <end position="148"/>
    </location>
</feature>
<organism evidence="2 3">
    <name type="scientific">Amniculicola lignicola CBS 123094</name>
    <dbReference type="NCBI Taxonomy" id="1392246"/>
    <lineage>
        <taxon>Eukaryota</taxon>
        <taxon>Fungi</taxon>
        <taxon>Dikarya</taxon>
        <taxon>Ascomycota</taxon>
        <taxon>Pezizomycotina</taxon>
        <taxon>Dothideomycetes</taxon>
        <taxon>Pleosporomycetidae</taxon>
        <taxon>Pleosporales</taxon>
        <taxon>Amniculicolaceae</taxon>
        <taxon>Amniculicola</taxon>
    </lineage>
</organism>
<feature type="region of interest" description="Disordered" evidence="1">
    <location>
        <begin position="127"/>
        <end position="224"/>
    </location>
</feature>
<feature type="compositionally biased region" description="Basic residues" evidence="1">
    <location>
        <begin position="212"/>
        <end position="224"/>
    </location>
</feature>
<protein>
    <submittedName>
        <fullName evidence="2">Uncharacterized protein</fullName>
    </submittedName>
</protein>
<dbReference type="Proteomes" id="UP000799779">
    <property type="component" value="Unassembled WGS sequence"/>
</dbReference>
<reference evidence="2" key="1">
    <citation type="journal article" date="2020" name="Stud. Mycol.">
        <title>101 Dothideomycetes genomes: a test case for predicting lifestyles and emergence of pathogens.</title>
        <authorList>
            <person name="Haridas S."/>
            <person name="Albert R."/>
            <person name="Binder M."/>
            <person name="Bloem J."/>
            <person name="Labutti K."/>
            <person name="Salamov A."/>
            <person name="Andreopoulos B."/>
            <person name="Baker S."/>
            <person name="Barry K."/>
            <person name="Bills G."/>
            <person name="Bluhm B."/>
            <person name="Cannon C."/>
            <person name="Castanera R."/>
            <person name="Culley D."/>
            <person name="Daum C."/>
            <person name="Ezra D."/>
            <person name="Gonzalez J."/>
            <person name="Henrissat B."/>
            <person name="Kuo A."/>
            <person name="Liang C."/>
            <person name="Lipzen A."/>
            <person name="Lutzoni F."/>
            <person name="Magnuson J."/>
            <person name="Mondo S."/>
            <person name="Nolan M."/>
            <person name="Ohm R."/>
            <person name="Pangilinan J."/>
            <person name="Park H.-J."/>
            <person name="Ramirez L."/>
            <person name="Alfaro M."/>
            <person name="Sun H."/>
            <person name="Tritt A."/>
            <person name="Yoshinaga Y."/>
            <person name="Zwiers L.-H."/>
            <person name="Turgeon B."/>
            <person name="Goodwin S."/>
            <person name="Spatafora J."/>
            <person name="Crous P."/>
            <person name="Grigoriev I."/>
        </authorList>
    </citation>
    <scope>NUCLEOTIDE SEQUENCE</scope>
    <source>
        <strain evidence="2">CBS 123094</strain>
    </source>
</reference>
<dbReference type="OrthoDB" id="3795213at2759"/>
<sequence>MFKPLSTAYLAELLRYLQIGQGLALFKESTILNSFKSTGISLPNPDPILNRFTYNQESGNSSLSGLSDYDWRKMDRLAKKLSHSVYYLSVQNELLRHEIDRIKQVLATKQKQTAELRKAAKLYKEKIQQEKHTAREAAKEAREKERAKKAAQRAAQKSARNAEKALQLSQKGKRKASQPSLQSRKRQKRVVDAADATEVLEGASAAPTISTRHGRNVNHPNRYR</sequence>